<dbReference type="CDD" id="cd00064">
    <property type="entry name" value="FU"/>
    <property type="match status" value="2"/>
</dbReference>
<evidence type="ECO:0000259" key="4">
    <source>
        <dbReference type="SMART" id="SM00181"/>
    </source>
</evidence>
<dbReference type="PANTHER" id="PTHR23275:SF100">
    <property type="entry name" value="EGF-LIKE DOMAIN-CONTAINING PROTEIN"/>
    <property type="match status" value="1"/>
</dbReference>
<dbReference type="OrthoDB" id="18487at2759"/>
<protein>
    <recommendedName>
        <fullName evidence="4">EGF-like domain-containing protein</fullName>
    </recommendedName>
</protein>
<gene>
    <name evidence="5" type="ORF">C6P46_006590</name>
</gene>
<dbReference type="InterPro" id="IPR009030">
    <property type="entry name" value="Growth_fac_rcpt_cys_sf"/>
</dbReference>
<evidence type="ECO:0000256" key="3">
    <source>
        <dbReference type="SAM" id="SignalP"/>
    </source>
</evidence>
<dbReference type="AlphaFoldDB" id="A0A9P6VWW4"/>
<dbReference type="InterPro" id="IPR052798">
    <property type="entry name" value="Giardia_VSA"/>
</dbReference>
<organism evidence="5 6">
    <name type="scientific">Rhodotorula mucilaginosa</name>
    <name type="common">Yeast</name>
    <name type="synonym">Rhodotorula rubra</name>
    <dbReference type="NCBI Taxonomy" id="5537"/>
    <lineage>
        <taxon>Eukaryota</taxon>
        <taxon>Fungi</taxon>
        <taxon>Dikarya</taxon>
        <taxon>Basidiomycota</taxon>
        <taxon>Pucciniomycotina</taxon>
        <taxon>Microbotryomycetes</taxon>
        <taxon>Sporidiobolales</taxon>
        <taxon>Sporidiobolaceae</taxon>
        <taxon>Rhodotorula</taxon>
    </lineage>
</organism>
<keyword evidence="2" id="KW-0812">Transmembrane</keyword>
<dbReference type="SMART" id="SM00261">
    <property type="entry name" value="FU"/>
    <property type="match status" value="3"/>
</dbReference>
<dbReference type="InterPro" id="IPR006212">
    <property type="entry name" value="Furin_repeat"/>
</dbReference>
<feature type="region of interest" description="Disordered" evidence="1">
    <location>
        <begin position="712"/>
        <end position="735"/>
    </location>
</feature>
<keyword evidence="2" id="KW-1133">Transmembrane helix</keyword>
<dbReference type="SMART" id="SM00181">
    <property type="entry name" value="EGF"/>
    <property type="match status" value="4"/>
</dbReference>
<dbReference type="EMBL" id="PUHQ01000083">
    <property type="protein sequence ID" value="KAG0657304.1"/>
    <property type="molecule type" value="Genomic_DNA"/>
</dbReference>
<dbReference type="Gene3D" id="2.10.220.10">
    <property type="entry name" value="Hormone Receptor, Insulin-like Growth Factor Receptor 1, Chain A, domain 2"/>
    <property type="match status" value="2"/>
</dbReference>
<dbReference type="PANTHER" id="PTHR23275">
    <property type="entry name" value="CABRIOLET.-RELATED"/>
    <property type="match status" value="1"/>
</dbReference>
<feature type="domain" description="EGF-like" evidence="4">
    <location>
        <begin position="314"/>
        <end position="350"/>
    </location>
</feature>
<dbReference type="SUPFAM" id="SSF57184">
    <property type="entry name" value="Growth factor receptor domain"/>
    <property type="match status" value="2"/>
</dbReference>
<keyword evidence="6" id="KW-1185">Reference proteome</keyword>
<reference evidence="5 6" key="1">
    <citation type="submission" date="2020-11" db="EMBL/GenBank/DDBJ databases">
        <title>Kefir isolates.</title>
        <authorList>
            <person name="Marcisauskas S."/>
            <person name="Kim Y."/>
            <person name="Blasche S."/>
        </authorList>
    </citation>
    <scope>NUCLEOTIDE SEQUENCE [LARGE SCALE GENOMIC DNA]</scope>
    <source>
        <strain evidence="5 6">KR</strain>
    </source>
</reference>
<keyword evidence="2" id="KW-0472">Membrane</keyword>
<feature type="transmembrane region" description="Helical" evidence="2">
    <location>
        <begin position="593"/>
        <end position="614"/>
    </location>
</feature>
<feature type="region of interest" description="Disordered" evidence="1">
    <location>
        <begin position="807"/>
        <end position="829"/>
    </location>
</feature>
<feature type="region of interest" description="Disordered" evidence="1">
    <location>
        <begin position="142"/>
        <end position="161"/>
    </location>
</feature>
<comment type="caution">
    <text evidence="5">The sequence shown here is derived from an EMBL/GenBank/DDBJ whole genome shotgun (WGS) entry which is preliminary data.</text>
</comment>
<feature type="domain" description="EGF-like" evidence="4">
    <location>
        <begin position="249"/>
        <end position="301"/>
    </location>
</feature>
<sequence length="829" mass="86110">MLRESLYLLALLPLLSSPVATAQSPNHSETTANTTNPSAVCTPDRCLVGANSLTAGVHVSTPVNGTTWQIALLPGTYSPATSAFRTDNTSADLSSVFSSQSVPTVPTGFSASGSVDSSSSASYTVALQPGLTTYSSAMYQGSSTRISPPQSASNSTASRSPQKVESLLLTSDTVAIARFANDKSTQMVLWDSLYDVGQLTSGAGSGGLDILQVQSRACTPPCSSGGVCIADGTCAYACSKGFYGRSCSPCPTGCTTCHEGTSGTGMCLDDQASTVISPGSSTASCRCSAGWTTAANGTQCAACASGYYQTSSGECLACDPSCESCSGPNATCLTCRSGLQPDSSDGTRCVTATTASTNGTFVTCPARTFWNSATSACVECNPLCETCFAAGVDGCLSCRSPNVLMPNGGGCVAFDGGTGLCDGAGATNGTTRVANGWVYDNRKNVCDALPPKCAAGGIDSFSSSSTRAGLQCSACLPGSYLVKGACVDTCPDGMMVSTDGKSCQERVVLPRVSSGLRDLLRPRVDFMPFLPAHPASPDLVKLGKCTAPDKTSTSPVGCVVIAGFGVCLEDLVTVAAKSAATDSMEKKKRQLPWWSILLLVLVVLALVALGLWWFRKRDQKRRRARTAKFAKELGDKEVDKKLAALPVSIAYPPIPRADTPSAGSSYASHTRQHHHLIPMSARADSVPLSPNGSSLSGSSSAQEVPLTPRFVLEDPASPISPSPANFPPHPSYQPQHHAATLAAPAAMASQSRWSLSSYGSNATKKRENPKTLCLHKFYARNDGNPFRLADWPGAETALDLFYSTRTDPRARPERGTGSGLLSLGAESRL</sequence>
<feature type="signal peptide" evidence="3">
    <location>
        <begin position="1"/>
        <end position="22"/>
    </location>
</feature>
<evidence type="ECO:0000313" key="6">
    <source>
        <dbReference type="Proteomes" id="UP000777482"/>
    </source>
</evidence>
<keyword evidence="3" id="KW-0732">Signal</keyword>
<feature type="compositionally biased region" description="Pro residues" evidence="1">
    <location>
        <begin position="718"/>
        <end position="731"/>
    </location>
</feature>
<feature type="domain" description="EGF-like" evidence="4">
    <location>
        <begin position="452"/>
        <end position="504"/>
    </location>
</feature>
<dbReference type="Proteomes" id="UP000777482">
    <property type="component" value="Unassembled WGS sequence"/>
</dbReference>
<feature type="domain" description="EGF-like" evidence="4">
    <location>
        <begin position="217"/>
        <end position="248"/>
    </location>
</feature>
<proteinExistence type="predicted"/>
<evidence type="ECO:0000256" key="1">
    <source>
        <dbReference type="SAM" id="MobiDB-lite"/>
    </source>
</evidence>
<name>A0A9P6VWW4_RHOMI</name>
<accession>A0A9P6VWW4</accession>
<dbReference type="InterPro" id="IPR000742">
    <property type="entry name" value="EGF"/>
</dbReference>
<feature type="chain" id="PRO_5040240650" description="EGF-like domain-containing protein" evidence="3">
    <location>
        <begin position="23"/>
        <end position="829"/>
    </location>
</feature>
<evidence type="ECO:0000313" key="5">
    <source>
        <dbReference type="EMBL" id="KAG0657304.1"/>
    </source>
</evidence>
<evidence type="ECO:0000256" key="2">
    <source>
        <dbReference type="SAM" id="Phobius"/>
    </source>
</evidence>